<keyword evidence="2" id="KW-0812">Transmembrane</keyword>
<proteinExistence type="predicted"/>
<feature type="signal peptide" evidence="3">
    <location>
        <begin position="1"/>
        <end position="18"/>
    </location>
</feature>
<evidence type="ECO:0008006" key="6">
    <source>
        <dbReference type="Google" id="ProtNLM"/>
    </source>
</evidence>
<dbReference type="PANTHER" id="PTHR36721">
    <property type="entry name" value="PROLINE-RICH FAMILY PROTEIN"/>
    <property type="match status" value="1"/>
</dbReference>
<reference evidence="4" key="1">
    <citation type="submission" date="2020-01" db="EMBL/GenBank/DDBJ databases">
        <authorList>
            <person name="Mishra B."/>
        </authorList>
    </citation>
    <scope>NUCLEOTIDE SEQUENCE [LARGE SCALE GENOMIC DNA]</scope>
</reference>
<dbReference type="PANTHER" id="PTHR36721:SF8">
    <property type="entry name" value="EARLY NODULIN-20-LIKE"/>
    <property type="match status" value="1"/>
</dbReference>
<feature type="compositionally biased region" description="Low complexity" evidence="1">
    <location>
        <begin position="39"/>
        <end position="51"/>
    </location>
</feature>
<keyword evidence="2" id="KW-0472">Membrane</keyword>
<evidence type="ECO:0000313" key="5">
    <source>
        <dbReference type="Proteomes" id="UP000467841"/>
    </source>
</evidence>
<feature type="chain" id="PRO_5025394073" description="Transmembrane protein" evidence="3">
    <location>
        <begin position="19"/>
        <end position="121"/>
    </location>
</feature>
<feature type="region of interest" description="Disordered" evidence="1">
    <location>
        <begin position="34"/>
        <end position="77"/>
    </location>
</feature>
<keyword evidence="3" id="KW-0732">Signal</keyword>
<keyword evidence="2" id="KW-1133">Transmembrane helix</keyword>
<name>A0A6D2I9W3_9BRAS</name>
<dbReference type="Proteomes" id="UP000467841">
    <property type="component" value="Unassembled WGS sequence"/>
</dbReference>
<organism evidence="4 5">
    <name type="scientific">Microthlaspi erraticum</name>
    <dbReference type="NCBI Taxonomy" id="1685480"/>
    <lineage>
        <taxon>Eukaryota</taxon>
        <taxon>Viridiplantae</taxon>
        <taxon>Streptophyta</taxon>
        <taxon>Embryophyta</taxon>
        <taxon>Tracheophyta</taxon>
        <taxon>Spermatophyta</taxon>
        <taxon>Magnoliopsida</taxon>
        <taxon>eudicotyledons</taxon>
        <taxon>Gunneridae</taxon>
        <taxon>Pentapetalae</taxon>
        <taxon>rosids</taxon>
        <taxon>malvids</taxon>
        <taxon>Brassicales</taxon>
        <taxon>Brassicaceae</taxon>
        <taxon>Coluteocarpeae</taxon>
        <taxon>Microthlaspi</taxon>
    </lineage>
</organism>
<sequence length="121" mass="12457">MKLGYIILALLMVGIVSGEVSPAPAPIEHYLASPKTEMSPAPSSPTMSPFPGGSNLNHTDVTGMEGEESSGDGGNGGGKMAGIAVGAIAAASMVGVGGYVLKKRRENIRRSRYEYAATEIF</sequence>
<evidence type="ECO:0000256" key="2">
    <source>
        <dbReference type="SAM" id="Phobius"/>
    </source>
</evidence>
<evidence type="ECO:0000256" key="1">
    <source>
        <dbReference type="SAM" id="MobiDB-lite"/>
    </source>
</evidence>
<keyword evidence="5" id="KW-1185">Reference proteome</keyword>
<protein>
    <recommendedName>
        <fullName evidence="6">Transmembrane protein</fullName>
    </recommendedName>
</protein>
<evidence type="ECO:0000313" key="4">
    <source>
        <dbReference type="EMBL" id="CAA7025000.1"/>
    </source>
</evidence>
<accession>A0A6D2I9W3</accession>
<evidence type="ECO:0000256" key="3">
    <source>
        <dbReference type="SAM" id="SignalP"/>
    </source>
</evidence>
<feature type="transmembrane region" description="Helical" evidence="2">
    <location>
        <begin position="80"/>
        <end position="101"/>
    </location>
</feature>
<dbReference type="OrthoDB" id="784725at2759"/>
<dbReference type="EMBL" id="CACVBM020000965">
    <property type="protein sequence ID" value="CAA7025000.1"/>
    <property type="molecule type" value="Genomic_DNA"/>
</dbReference>
<comment type="caution">
    <text evidence="4">The sequence shown here is derived from an EMBL/GenBank/DDBJ whole genome shotgun (WGS) entry which is preliminary data.</text>
</comment>
<gene>
    <name evidence="4" type="ORF">MERR_LOCUS12235</name>
</gene>
<dbReference type="AlphaFoldDB" id="A0A6D2I9W3"/>